<dbReference type="SUPFAM" id="SSF89392">
    <property type="entry name" value="Prokaryotic lipoproteins and lipoprotein localization factors"/>
    <property type="match status" value="1"/>
</dbReference>
<dbReference type="Proteomes" id="UP000199515">
    <property type="component" value="Unassembled WGS sequence"/>
</dbReference>
<proteinExistence type="predicted"/>
<keyword evidence="2" id="KW-1185">Reference proteome</keyword>
<dbReference type="RefSeq" id="WP_091290439.1">
    <property type="nucleotide sequence ID" value="NZ_FNON01000003.1"/>
</dbReference>
<dbReference type="PROSITE" id="PS51257">
    <property type="entry name" value="PROKAR_LIPOPROTEIN"/>
    <property type="match status" value="1"/>
</dbReference>
<organism evidence="1 2">
    <name type="scientific">Amycolatopsis xylanica</name>
    <dbReference type="NCBI Taxonomy" id="589385"/>
    <lineage>
        <taxon>Bacteria</taxon>
        <taxon>Bacillati</taxon>
        <taxon>Actinomycetota</taxon>
        <taxon>Actinomycetes</taxon>
        <taxon>Pseudonocardiales</taxon>
        <taxon>Pseudonocardiaceae</taxon>
        <taxon>Amycolatopsis</taxon>
    </lineage>
</organism>
<name>A0A1H3E6E2_9PSEU</name>
<reference evidence="1 2" key="1">
    <citation type="submission" date="2016-10" db="EMBL/GenBank/DDBJ databases">
        <authorList>
            <person name="de Groot N.N."/>
        </authorList>
    </citation>
    <scope>NUCLEOTIDE SEQUENCE [LARGE SCALE GENOMIC DNA]</scope>
    <source>
        <strain evidence="1 2">CPCC 202699</strain>
    </source>
</reference>
<evidence type="ECO:0000313" key="1">
    <source>
        <dbReference type="EMBL" id="SDX74256.1"/>
    </source>
</evidence>
<dbReference type="STRING" id="589385.SAMN05421504_103679"/>
<gene>
    <name evidence="1" type="ORF">SAMN05421504_103679</name>
</gene>
<evidence type="ECO:0008006" key="3">
    <source>
        <dbReference type="Google" id="ProtNLM"/>
    </source>
</evidence>
<protein>
    <recommendedName>
        <fullName evidence="3">Lipoprotein LprG</fullName>
    </recommendedName>
</protein>
<sequence>MRRTALLAMAFLLVACDSEPERPALFGDAAQLTQAVSAALTQGKTAKFDTDLAIGGVRTTGRGQLRFDAAGTALAMSMDLSGEPLELRLVDKLLYVKVPGADAAKPWAKLSADGQDPFSQAMGASLDQVAKQSDPARTVSQLRRAGTLVRGEHGDGVDHYWFDVDLARLGPDLPAGLSPEAVKEIQGKADRFPVELWVDAQRRPVEVSMDLSALLKAAGAPDGSPAKITAKYSEWGAQADVQAPPADQIRPLPGS</sequence>
<dbReference type="Gene3D" id="2.50.20.20">
    <property type="match status" value="1"/>
</dbReference>
<dbReference type="InterPro" id="IPR029046">
    <property type="entry name" value="LolA/LolB/LppX"/>
</dbReference>
<dbReference type="EMBL" id="FNON01000003">
    <property type="protein sequence ID" value="SDX74256.1"/>
    <property type="molecule type" value="Genomic_DNA"/>
</dbReference>
<accession>A0A1H3E6E2</accession>
<dbReference type="OrthoDB" id="3427828at2"/>
<dbReference type="AlphaFoldDB" id="A0A1H3E6E2"/>
<evidence type="ECO:0000313" key="2">
    <source>
        <dbReference type="Proteomes" id="UP000199515"/>
    </source>
</evidence>